<name>A0ABT1LVN9_9MYCO</name>
<dbReference type="PANTHER" id="PTHR46268">
    <property type="entry name" value="STRESS RESPONSE PROTEIN NHAX"/>
    <property type="match status" value="1"/>
</dbReference>
<proteinExistence type="inferred from homology"/>
<dbReference type="Gene3D" id="3.40.50.620">
    <property type="entry name" value="HUPs"/>
    <property type="match status" value="2"/>
</dbReference>
<dbReference type="PRINTS" id="PR01438">
    <property type="entry name" value="UNVRSLSTRESS"/>
</dbReference>
<dbReference type="Proteomes" id="UP001651690">
    <property type="component" value="Unassembled WGS sequence"/>
</dbReference>
<dbReference type="EMBL" id="JANDBD010000001">
    <property type="protein sequence ID" value="MCP9270968.1"/>
    <property type="molecule type" value="Genomic_DNA"/>
</dbReference>
<dbReference type="InterPro" id="IPR006015">
    <property type="entry name" value="Universal_stress_UspA"/>
</dbReference>
<evidence type="ECO:0000256" key="1">
    <source>
        <dbReference type="ARBA" id="ARBA00008791"/>
    </source>
</evidence>
<dbReference type="Pfam" id="PF00582">
    <property type="entry name" value="Usp"/>
    <property type="match status" value="2"/>
</dbReference>
<dbReference type="InterPro" id="IPR006016">
    <property type="entry name" value="UspA"/>
</dbReference>
<feature type="domain" description="UspA" evidence="2">
    <location>
        <begin position="11"/>
        <end position="142"/>
    </location>
</feature>
<dbReference type="RefSeq" id="WP_255057943.1">
    <property type="nucleotide sequence ID" value="NZ_JANDBD010000001.1"/>
</dbReference>
<protein>
    <submittedName>
        <fullName evidence="3">Universal stress protein</fullName>
    </submittedName>
</protein>
<gene>
    <name evidence="3" type="ORF">NM203_02070</name>
</gene>
<dbReference type="PANTHER" id="PTHR46268:SF6">
    <property type="entry name" value="UNIVERSAL STRESS PROTEIN UP12"/>
    <property type="match status" value="1"/>
</dbReference>
<keyword evidence="4" id="KW-1185">Reference proteome</keyword>
<feature type="domain" description="UspA" evidence="2">
    <location>
        <begin position="159"/>
        <end position="279"/>
    </location>
</feature>
<accession>A0ABT1LVN9</accession>
<evidence type="ECO:0000259" key="2">
    <source>
        <dbReference type="Pfam" id="PF00582"/>
    </source>
</evidence>
<dbReference type="SUPFAM" id="SSF52402">
    <property type="entry name" value="Adenine nucleotide alpha hydrolases-like"/>
    <property type="match status" value="2"/>
</dbReference>
<evidence type="ECO:0000313" key="3">
    <source>
        <dbReference type="EMBL" id="MCP9270968.1"/>
    </source>
</evidence>
<organism evidence="3 4">
    <name type="scientific">Mycolicibacterium arenosum</name>
    <dbReference type="NCBI Taxonomy" id="2952157"/>
    <lineage>
        <taxon>Bacteria</taxon>
        <taxon>Bacillati</taxon>
        <taxon>Actinomycetota</taxon>
        <taxon>Actinomycetes</taxon>
        <taxon>Mycobacteriales</taxon>
        <taxon>Mycobacteriaceae</taxon>
        <taxon>Mycolicibacterium</taxon>
    </lineage>
</organism>
<evidence type="ECO:0000313" key="4">
    <source>
        <dbReference type="Proteomes" id="UP001651690"/>
    </source>
</evidence>
<dbReference type="InterPro" id="IPR014729">
    <property type="entry name" value="Rossmann-like_a/b/a_fold"/>
</dbReference>
<comment type="caution">
    <text evidence="3">The sequence shown here is derived from an EMBL/GenBank/DDBJ whole genome shotgun (WGS) entry which is preliminary data.</text>
</comment>
<comment type="similarity">
    <text evidence="1">Belongs to the universal stress protein A family.</text>
</comment>
<sequence>MRETQPPSPAVVVGIDGSRGAVDAALWAVDEAVERDLPLRLVCAVEPPAGAPADPRSLAHAFATAEAAVRHAVMAIESADRPVKIEVEIIRDRPVAALLATSHAAAMICVGALGVNRATGKRVGSTVSTLLARAHCPIAIVRPVDRSRSKPGWVVTECSPSCDGTTALRHAIDEARLRKAPLRVLASWRPGFHDMAGSADGNRQAKAALERSLNRYRLLYPDVEIHAVAVPGNPMNYLARHADEIQLVVLDHRPNDELCELTGPGASAALNNLNCSVLISERHSGL</sequence>
<reference evidence="3 4" key="1">
    <citation type="submission" date="2022-06" db="EMBL/GenBank/DDBJ databases">
        <title>Mycolicibacterium sp. CAU 1645 isolated from seawater.</title>
        <authorList>
            <person name="Kim W."/>
        </authorList>
    </citation>
    <scope>NUCLEOTIDE SEQUENCE [LARGE SCALE GENOMIC DNA]</scope>
    <source>
        <strain evidence="3 4">CAU 1645</strain>
    </source>
</reference>